<feature type="domain" description="DUF2423" evidence="2">
    <location>
        <begin position="1"/>
        <end position="43"/>
    </location>
</feature>
<feature type="region of interest" description="Disordered" evidence="1">
    <location>
        <begin position="93"/>
        <end position="126"/>
    </location>
</feature>
<feature type="compositionally biased region" description="Basic residues" evidence="1">
    <location>
        <begin position="100"/>
        <end position="126"/>
    </location>
</feature>
<evidence type="ECO:0000313" key="5">
    <source>
        <dbReference type="Proteomes" id="UP000277300"/>
    </source>
</evidence>
<dbReference type="EMBL" id="MBDO02000069">
    <property type="protein sequence ID" value="RLN64612.1"/>
    <property type="molecule type" value="Genomic_DNA"/>
</dbReference>
<evidence type="ECO:0000313" key="3">
    <source>
        <dbReference type="EMBL" id="RLN64612.1"/>
    </source>
</evidence>
<organism evidence="3 5">
    <name type="scientific">Phytophthora kernoviae</name>
    <dbReference type="NCBI Taxonomy" id="325452"/>
    <lineage>
        <taxon>Eukaryota</taxon>
        <taxon>Sar</taxon>
        <taxon>Stramenopiles</taxon>
        <taxon>Oomycota</taxon>
        <taxon>Peronosporomycetes</taxon>
        <taxon>Peronosporales</taxon>
        <taxon>Peronosporaceae</taxon>
        <taxon>Phytophthora</taxon>
    </lineage>
</organism>
<proteinExistence type="predicted"/>
<evidence type="ECO:0000313" key="6">
    <source>
        <dbReference type="Proteomes" id="UP000284657"/>
    </source>
</evidence>
<dbReference type="InterPro" id="IPR019434">
    <property type="entry name" value="DUF2423"/>
</dbReference>
<sequence>MAKSLRSKIKRKFRTELRKRIGVPHEAIREAKIQENLKNAIATQGNGKSVASLKKLMGASVPIASSTISGATINAEQNPAEAESALLNQETDAAMAAAKKEKKKKAKKPRRKNKFVHFHELRKKGV</sequence>
<evidence type="ECO:0000259" key="2">
    <source>
        <dbReference type="Pfam" id="PF10338"/>
    </source>
</evidence>
<gene>
    <name evidence="4" type="ORF">BBJ29_006361</name>
    <name evidence="3" type="ORF">BBP00_00003361</name>
</gene>
<name>A0A3F2RUP5_9STRA</name>
<dbReference type="Proteomes" id="UP000277300">
    <property type="component" value="Unassembled WGS sequence"/>
</dbReference>
<comment type="caution">
    <text evidence="3">The sequence shown here is derived from an EMBL/GenBank/DDBJ whole genome shotgun (WGS) entry which is preliminary data.</text>
</comment>
<evidence type="ECO:0000313" key="4">
    <source>
        <dbReference type="EMBL" id="RLN68496.1"/>
    </source>
</evidence>
<evidence type="ECO:0000256" key="1">
    <source>
        <dbReference type="SAM" id="MobiDB-lite"/>
    </source>
</evidence>
<protein>
    <recommendedName>
        <fullName evidence="2">DUF2423 domain-containing protein</fullName>
    </recommendedName>
</protein>
<dbReference type="OrthoDB" id="73576at2759"/>
<dbReference type="Proteomes" id="UP000284657">
    <property type="component" value="Unassembled WGS sequence"/>
</dbReference>
<dbReference type="Pfam" id="PF10338">
    <property type="entry name" value="YBL028C_N"/>
    <property type="match status" value="1"/>
</dbReference>
<dbReference type="AlphaFoldDB" id="A0A3F2RUP5"/>
<accession>A0A3F2RUP5</accession>
<dbReference type="EMBL" id="MBAD02000400">
    <property type="protein sequence ID" value="RLN68496.1"/>
    <property type="molecule type" value="Genomic_DNA"/>
</dbReference>
<reference evidence="5 6" key="1">
    <citation type="submission" date="2018-07" db="EMBL/GenBank/DDBJ databases">
        <title>Genome sequencing of oomycete isolates from Chile give support for New Zealand origin for Phytophthora kernoviae and make available the first Nothophytophthora sp. genome.</title>
        <authorList>
            <person name="Studholme D.J."/>
            <person name="Sanfuentes E."/>
            <person name="Panda P."/>
            <person name="Hill R."/>
            <person name="Sambles C."/>
            <person name="Grant M."/>
            <person name="Williams N.M."/>
            <person name="Mcdougal R.L."/>
        </authorList>
    </citation>
    <scope>NUCLEOTIDE SEQUENCE [LARGE SCALE GENOMIC DNA]</scope>
    <source>
        <strain evidence="3">Chile6</strain>
        <strain evidence="4">Chile7</strain>
    </source>
</reference>